<evidence type="ECO:0000313" key="1">
    <source>
        <dbReference type="EMBL" id="DAD88772.1"/>
    </source>
</evidence>
<protein>
    <submittedName>
        <fullName evidence="1">PcfK-like protein</fullName>
    </submittedName>
</protein>
<accession>A0A8S5N2X3</accession>
<proteinExistence type="predicted"/>
<sequence length="120" mass="13125">MSEWTAKAAARLEDECKSGKFDKYGSAMKQAVKTALLDFCRQDDEFAQAVVQGGSFTDCMTAVGKKVKNGSISDLDAYSAAVGFYFPGARISFEMRIELCEHDGDEISRDSLLVDLSAFL</sequence>
<reference evidence="1" key="1">
    <citation type="journal article" date="2021" name="Proc. Natl. Acad. Sci. U.S.A.">
        <title>A Catalog of Tens of Thousands of Viruses from Human Metagenomes Reveals Hidden Associations with Chronic Diseases.</title>
        <authorList>
            <person name="Tisza M.J."/>
            <person name="Buck C.B."/>
        </authorList>
    </citation>
    <scope>NUCLEOTIDE SEQUENCE</scope>
    <source>
        <strain evidence="1">CtZSu31</strain>
    </source>
</reference>
<name>A0A8S5N2X3_9CAUD</name>
<organism evidence="1">
    <name type="scientific">Myoviridae sp. ctZSu31</name>
    <dbReference type="NCBI Taxonomy" id="2826665"/>
    <lineage>
        <taxon>Viruses</taxon>
        <taxon>Duplodnaviria</taxon>
        <taxon>Heunggongvirae</taxon>
        <taxon>Uroviricota</taxon>
        <taxon>Caudoviricetes</taxon>
    </lineage>
</organism>
<dbReference type="EMBL" id="BK015047">
    <property type="protein sequence ID" value="DAD88772.1"/>
    <property type="molecule type" value="Genomic_DNA"/>
</dbReference>